<organism evidence="14 15">
    <name type="scientific">Anabarilius grahami</name>
    <name type="common">Kanglang fish</name>
    <name type="synonym">Barilius grahami</name>
    <dbReference type="NCBI Taxonomy" id="495550"/>
    <lineage>
        <taxon>Eukaryota</taxon>
        <taxon>Metazoa</taxon>
        <taxon>Chordata</taxon>
        <taxon>Craniata</taxon>
        <taxon>Vertebrata</taxon>
        <taxon>Euteleostomi</taxon>
        <taxon>Actinopterygii</taxon>
        <taxon>Neopterygii</taxon>
        <taxon>Teleostei</taxon>
        <taxon>Ostariophysi</taxon>
        <taxon>Cypriniformes</taxon>
        <taxon>Xenocyprididae</taxon>
        <taxon>Xenocypridinae</taxon>
        <taxon>Xenocypridinae incertae sedis</taxon>
        <taxon>Anabarilius</taxon>
    </lineage>
</organism>
<gene>
    <name evidence="14" type="ORF">DPX16_2549</name>
</gene>
<dbReference type="InterPro" id="IPR003959">
    <property type="entry name" value="ATPase_AAA_core"/>
</dbReference>
<dbReference type="Gene3D" id="1.10.8.60">
    <property type="match status" value="1"/>
</dbReference>
<comment type="subcellular location">
    <subcellularLocation>
        <location evidence="1">Nucleus</location>
    </subcellularLocation>
</comment>
<evidence type="ECO:0000313" key="14">
    <source>
        <dbReference type="EMBL" id="ROI15602.1"/>
    </source>
</evidence>
<dbReference type="FunFam" id="3.40.50.300:FF:000237">
    <property type="entry name" value="replication factor C subunit 4"/>
    <property type="match status" value="1"/>
</dbReference>
<dbReference type="InterPro" id="IPR047854">
    <property type="entry name" value="RFC_lid"/>
</dbReference>
<comment type="similarity">
    <text evidence="2">Belongs to the activator 1 small subunits family.</text>
</comment>
<dbReference type="Pfam" id="PF08542">
    <property type="entry name" value="Rep_fac_C"/>
    <property type="match status" value="1"/>
</dbReference>
<keyword evidence="4" id="KW-0547">Nucleotide-binding</keyword>
<feature type="compositionally biased region" description="Low complexity" evidence="12">
    <location>
        <begin position="9"/>
        <end position="25"/>
    </location>
</feature>
<dbReference type="CDD" id="cd18140">
    <property type="entry name" value="HLD_clamp_RFC"/>
    <property type="match status" value="1"/>
</dbReference>
<comment type="caution">
    <text evidence="14">The sequence shown here is derived from an EMBL/GenBank/DDBJ whole genome shotgun (WGS) entry which is preliminary data.</text>
</comment>
<evidence type="ECO:0000256" key="10">
    <source>
        <dbReference type="ARBA" id="ARBA00070186"/>
    </source>
</evidence>
<proteinExistence type="inferred from homology"/>
<dbReference type="GO" id="GO:0005634">
    <property type="term" value="C:nucleus"/>
    <property type="evidence" value="ECO:0007669"/>
    <property type="project" value="UniProtKB-SubCell"/>
</dbReference>
<keyword evidence="6" id="KW-0007">Acetylation</keyword>
<dbReference type="NCBIfam" id="NF001679">
    <property type="entry name" value="PRK00440.1"/>
    <property type="match status" value="1"/>
</dbReference>
<evidence type="ECO:0000313" key="15">
    <source>
        <dbReference type="Proteomes" id="UP000281406"/>
    </source>
</evidence>
<dbReference type="FunFam" id="1.10.8.60:FF:000032">
    <property type="entry name" value="Replication factor C subunit 4"/>
    <property type="match status" value="1"/>
</dbReference>
<dbReference type="Pfam" id="PF00004">
    <property type="entry name" value="AAA"/>
    <property type="match status" value="1"/>
</dbReference>
<dbReference type="PANTHER" id="PTHR11669:SF20">
    <property type="entry name" value="REPLICATION FACTOR C SUBUNIT 4"/>
    <property type="match status" value="1"/>
</dbReference>
<evidence type="ECO:0000259" key="13">
    <source>
        <dbReference type="SMART" id="SM00382"/>
    </source>
</evidence>
<dbReference type="GO" id="GO:0006281">
    <property type="term" value="P:DNA repair"/>
    <property type="evidence" value="ECO:0007669"/>
    <property type="project" value="TreeGrafter"/>
</dbReference>
<dbReference type="GO" id="GO:0005524">
    <property type="term" value="F:ATP binding"/>
    <property type="evidence" value="ECO:0007669"/>
    <property type="project" value="UniProtKB-KW"/>
</dbReference>
<dbReference type="GO" id="GO:0005663">
    <property type="term" value="C:DNA replication factor C complex"/>
    <property type="evidence" value="ECO:0007669"/>
    <property type="project" value="TreeGrafter"/>
</dbReference>
<dbReference type="GO" id="GO:0003677">
    <property type="term" value="F:DNA binding"/>
    <property type="evidence" value="ECO:0007669"/>
    <property type="project" value="InterPro"/>
</dbReference>
<keyword evidence="3" id="KW-0235">DNA replication</keyword>
<evidence type="ECO:0000256" key="6">
    <source>
        <dbReference type="ARBA" id="ARBA00022990"/>
    </source>
</evidence>
<feature type="domain" description="AAA+ ATPase" evidence="13">
    <location>
        <begin position="66"/>
        <end position="201"/>
    </location>
</feature>
<evidence type="ECO:0000256" key="7">
    <source>
        <dbReference type="ARBA" id="ARBA00023242"/>
    </source>
</evidence>
<evidence type="ECO:0000256" key="5">
    <source>
        <dbReference type="ARBA" id="ARBA00022840"/>
    </source>
</evidence>
<comment type="subunit">
    <text evidence="9">Subunit of the RFC complex, an heteropentameric complex consisting of a large subunit RFC1 and four small subunits RFC2, RFC3, RFC4 and RFC5; the RFC complex interacts with PCNA. Forms an heterotetrameric complex with RFC2, RFC3 and RFC5; this complex has ATPase activity but is not stimulated by PCNA. The heterotetramer of subunits RFC2, RFC3, RFC4 and RFC5 interacts with RAD17. Interacts with ATAD5. Interacts with CTF18. Interacts with CNTD1; this interaction facilitates crossover formation.</text>
</comment>
<dbReference type="InterPro" id="IPR050238">
    <property type="entry name" value="DNA_Rep/Repair_Clamp_Loader"/>
</dbReference>
<evidence type="ECO:0000256" key="2">
    <source>
        <dbReference type="ARBA" id="ARBA00005378"/>
    </source>
</evidence>
<dbReference type="GO" id="GO:0003689">
    <property type="term" value="F:DNA clamp loader activity"/>
    <property type="evidence" value="ECO:0007669"/>
    <property type="project" value="TreeGrafter"/>
</dbReference>
<accession>A0A3N0XDY9</accession>
<keyword evidence="15" id="KW-1185">Reference proteome</keyword>
<evidence type="ECO:0000256" key="1">
    <source>
        <dbReference type="ARBA" id="ARBA00004123"/>
    </source>
</evidence>
<dbReference type="InterPro" id="IPR003593">
    <property type="entry name" value="AAA+_ATPase"/>
</dbReference>
<sequence>MQAFLKGTSSQSVKAQKPSSSSSSSGGEKKQRAVPWVEKYRPKCVDEVAFQEEVVAVLKKSLEGADLPNLLFYGPPGTGKTSTILAAARELYGPELYRQRVLELNASDERGIQVVRVKVKNFAQLTVAGSRTDGKPCPPFKIIILDEADSMTNAAQAALRRTMEKESRTTRFCLICNYVSRIIEPLTSRCSKFRFKPLANDIQQERLLEICGKENLKYSKDVNGAVLFIIIHEIGLVITGIEALVKVSEGDLRKAITYLQSAARLNAEQEITEQIIIEIAGVVPPKVIETLLQTCYRGAFEKLELAVKDLIDQGYAANNVLNQLHDVIIEEKLSDKQKSVIAEKMGEVDKCLSDGADEYLQLLSLCSVIMQQAAQNT</sequence>
<dbReference type="SMART" id="SM00382">
    <property type="entry name" value="AAA"/>
    <property type="match status" value="1"/>
</dbReference>
<evidence type="ECO:0000256" key="3">
    <source>
        <dbReference type="ARBA" id="ARBA00022705"/>
    </source>
</evidence>
<dbReference type="FunFam" id="1.20.272.10:FF:000010">
    <property type="entry name" value="Replication factor C subunit 4"/>
    <property type="match status" value="1"/>
</dbReference>
<keyword evidence="5" id="KW-0067">ATP-binding</keyword>
<dbReference type="Gene3D" id="3.40.50.300">
    <property type="entry name" value="P-loop containing nucleotide triphosphate hydrolases"/>
    <property type="match status" value="1"/>
</dbReference>
<evidence type="ECO:0000256" key="11">
    <source>
        <dbReference type="ARBA" id="ARBA00080378"/>
    </source>
</evidence>
<dbReference type="EMBL" id="RJVU01079719">
    <property type="protein sequence ID" value="ROI15602.1"/>
    <property type="molecule type" value="Genomic_DNA"/>
</dbReference>
<dbReference type="OrthoDB" id="10249205at2759"/>
<evidence type="ECO:0000256" key="9">
    <source>
        <dbReference type="ARBA" id="ARBA00064945"/>
    </source>
</evidence>
<dbReference type="SUPFAM" id="SSF48019">
    <property type="entry name" value="post-AAA+ oligomerization domain-like"/>
    <property type="match status" value="1"/>
</dbReference>
<feature type="region of interest" description="Disordered" evidence="12">
    <location>
        <begin position="1"/>
        <end position="32"/>
    </location>
</feature>
<dbReference type="CDD" id="cd00009">
    <property type="entry name" value="AAA"/>
    <property type="match status" value="1"/>
</dbReference>
<evidence type="ECO:0000256" key="8">
    <source>
        <dbReference type="ARBA" id="ARBA00059035"/>
    </source>
</evidence>
<protein>
    <recommendedName>
        <fullName evidence="10">Replication factor C subunit 4</fullName>
    </recommendedName>
    <alternativeName>
        <fullName evidence="11">Activator 1 subunit 4</fullName>
    </alternativeName>
</protein>
<dbReference type="Proteomes" id="UP000281406">
    <property type="component" value="Unassembled WGS sequence"/>
</dbReference>
<keyword evidence="7" id="KW-0539">Nucleus</keyword>
<comment type="function">
    <text evidence="8">Subunit of the replication factor C (RFC) complex which acts during elongation of primed DNA templates by DNA polymerases delta and epsilon, and is necessary for ATP-dependent loading of proliferating cell nuclear antigen (PCNA) onto primed DNA. The RFC4 subunit probably functions as a scaffold on which the other complex components can assemble.</text>
</comment>
<name>A0A3N0XDY9_ANAGA</name>
<evidence type="ECO:0000256" key="12">
    <source>
        <dbReference type="SAM" id="MobiDB-lite"/>
    </source>
</evidence>
<dbReference type="PANTHER" id="PTHR11669">
    <property type="entry name" value="REPLICATION FACTOR C / DNA POLYMERASE III GAMMA-TAU SUBUNIT"/>
    <property type="match status" value="1"/>
</dbReference>
<evidence type="ECO:0000256" key="4">
    <source>
        <dbReference type="ARBA" id="ARBA00022741"/>
    </source>
</evidence>
<reference evidence="14 15" key="1">
    <citation type="submission" date="2018-10" db="EMBL/GenBank/DDBJ databases">
        <title>Genome assembly for a Yunnan-Guizhou Plateau 3E fish, Anabarilius grahami (Regan), and its evolutionary and genetic applications.</title>
        <authorList>
            <person name="Jiang W."/>
        </authorList>
    </citation>
    <scope>NUCLEOTIDE SEQUENCE [LARGE SCALE GENOMIC DNA]</scope>
    <source>
        <strain evidence="14">AG-KIZ</strain>
        <tissue evidence="14">Muscle</tissue>
    </source>
</reference>
<dbReference type="Gene3D" id="1.20.272.10">
    <property type="match status" value="1"/>
</dbReference>
<dbReference type="AlphaFoldDB" id="A0A3N0XDY9"/>
<dbReference type="SUPFAM" id="SSF52540">
    <property type="entry name" value="P-loop containing nucleoside triphosphate hydrolases"/>
    <property type="match status" value="1"/>
</dbReference>
<dbReference type="GO" id="GO:0016887">
    <property type="term" value="F:ATP hydrolysis activity"/>
    <property type="evidence" value="ECO:0007669"/>
    <property type="project" value="InterPro"/>
</dbReference>
<dbReference type="GO" id="GO:0006261">
    <property type="term" value="P:DNA-templated DNA replication"/>
    <property type="evidence" value="ECO:0007669"/>
    <property type="project" value="TreeGrafter"/>
</dbReference>
<dbReference type="InterPro" id="IPR008921">
    <property type="entry name" value="DNA_pol3_clamp-load_cplx_C"/>
</dbReference>
<dbReference type="InterPro" id="IPR013748">
    <property type="entry name" value="Rep_factorC_C"/>
</dbReference>
<dbReference type="InterPro" id="IPR027417">
    <property type="entry name" value="P-loop_NTPase"/>
</dbReference>